<name>A0A0L8AH62_9BACT</name>
<proteinExistence type="predicted"/>
<feature type="signal peptide" evidence="1">
    <location>
        <begin position="1"/>
        <end position="19"/>
    </location>
</feature>
<reference evidence="3" key="1">
    <citation type="submission" date="2014-11" db="EMBL/GenBank/DDBJ databases">
        <title>Genome sequencing of Roseivirga sp. D-25.</title>
        <authorList>
            <person name="Selvaratnam C."/>
            <person name="Thevarajoo S."/>
            <person name="Goh K.M."/>
            <person name="Eee R."/>
            <person name="Chan K.-G."/>
            <person name="Chong C.S."/>
        </authorList>
    </citation>
    <scope>NUCLEOTIDE SEQUENCE [LARGE SCALE GENOMIC DNA]</scope>
    <source>
        <strain evidence="3">D-25</strain>
    </source>
</reference>
<keyword evidence="3" id="KW-1185">Reference proteome</keyword>
<dbReference type="EMBL" id="JSVA01000018">
    <property type="protein sequence ID" value="KOF01738.1"/>
    <property type="molecule type" value="Genomic_DNA"/>
</dbReference>
<protein>
    <recommendedName>
        <fullName evidence="4">Outer membrane protein beta-barrel domain-containing protein</fullName>
    </recommendedName>
</protein>
<evidence type="ECO:0000313" key="3">
    <source>
        <dbReference type="Proteomes" id="UP000036908"/>
    </source>
</evidence>
<comment type="caution">
    <text evidence="2">The sequence shown here is derived from an EMBL/GenBank/DDBJ whole genome shotgun (WGS) entry which is preliminary data.</text>
</comment>
<feature type="chain" id="PRO_5005580241" description="Outer membrane protein beta-barrel domain-containing protein" evidence="1">
    <location>
        <begin position="20"/>
        <end position="151"/>
    </location>
</feature>
<keyword evidence="1" id="KW-0732">Signal</keyword>
<dbReference type="Proteomes" id="UP000036908">
    <property type="component" value="Unassembled WGS sequence"/>
</dbReference>
<evidence type="ECO:0008006" key="4">
    <source>
        <dbReference type="Google" id="ProtNLM"/>
    </source>
</evidence>
<gene>
    <name evidence="2" type="ORF">OB69_15425</name>
</gene>
<dbReference type="RefSeq" id="WP_053224642.1">
    <property type="nucleotide sequence ID" value="NZ_JSVA01000018.1"/>
</dbReference>
<organism evidence="2 3">
    <name type="scientific">Roseivirga seohaensis subsp. aquiponti</name>
    <dbReference type="NCBI Taxonomy" id="1566026"/>
    <lineage>
        <taxon>Bacteria</taxon>
        <taxon>Pseudomonadati</taxon>
        <taxon>Bacteroidota</taxon>
        <taxon>Cytophagia</taxon>
        <taxon>Cytophagales</taxon>
        <taxon>Roseivirgaceae</taxon>
        <taxon>Roseivirga</taxon>
    </lineage>
</organism>
<dbReference type="AlphaFoldDB" id="A0A0L8AH62"/>
<evidence type="ECO:0000313" key="2">
    <source>
        <dbReference type="EMBL" id="KOF01738.1"/>
    </source>
</evidence>
<accession>A0A0L8AH62</accession>
<dbReference type="PATRIC" id="fig|1566026.4.peg.1405"/>
<sequence length="151" mass="17521">MKKLMIIAILLLVSNVVFSQTHYYKAKYEKPFTFQVAPTYFNYGGDLFGYQIGINFKEVFNLSYFHTRDYDFGERYMDDRFAGIQSSVMLPVGEYMQVGPSVRLATYNTELQKVFIAAEVRLDLSDAWKLGLEYGAGDKKGFGLKFIWNMY</sequence>
<evidence type="ECO:0000256" key="1">
    <source>
        <dbReference type="SAM" id="SignalP"/>
    </source>
</evidence>
<dbReference type="OrthoDB" id="982158at2"/>